<evidence type="ECO:0000313" key="2">
    <source>
        <dbReference type="Proteomes" id="UP000003656"/>
    </source>
</evidence>
<protein>
    <submittedName>
        <fullName evidence="1">Uncharacterized protein</fullName>
    </submittedName>
</protein>
<dbReference type="Proteomes" id="UP000003656">
    <property type="component" value="Unassembled WGS sequence"/>
</dbReference>
<dbReference type="AlphaFoldDB" id="D1NRV6"/>
<sequence length="85" mass="9626">MEAGCVAFVPRWYVDATDFASFCTRLYHGGTNACILGQNPYRRCTTVVRSRYKYAANSQQCAAFVPRWYKRNTHAAKPDQAKPTA</sequence>
<evidence type="ECO:0000313" key="1">
    <source>
        <dbReference type="EMBL" id="EFA23408.1"/>
    </source>
</evidence>
<proteinExistence type="predicted"/>
<reference evidence="1 2" key="1">
    <citation type="submission" date="2009-11" db="EMBL/GenBank/DDBJ databases">
        <authorList>
            <person name="Weinstock G."/>
            <person name="Sodergren E."/>
            <person name="Clifton S."/>
            <person name="Fulton L."/>
            <person name="Fulton B."/>
            <person name="Courtney L."/>
            <person name="Fronick C."/>
            <person name="Harrison M."/>
            <person name="Strong C."/>
            <person name="Farmer C."/>
            <person name="Delahaunty K."/>
            <person name="Markovic C."/>
            <person name="Hall O."/>
            <person name="Minx P."/>
            <person name="Tomlinson C."/>
            <person name="Mitreva M."/>
            <person name="Nelson J."/>
            <person name="Hou S."/>
            <person name="Wollam A."/>
            <person name="Pepin K.H."/>
            <person name="Johnson M."/>
            <person name="Bhonagiri V."/>
            <person name="Nash W.E."/>
            <person name="Warren W."/>
            <person name="Chinwalla A."/>
            <person name="Mardis E.R."/>
            <person name="Wilson R.K."/>
        </authorList>
    </citation>
    <scope>NUCLEOTIDE SEQUENCE [LARGE SCALE GENOMIC DNA]</scope>
    <source>
        <strain evidence="1 2">DSM 20093</strain>
    </source>
</reference>
<organism evidence="1 2">
    <name type="scientific">Bifidobacterium gallicum DSM 20093 = LMG 11596</name>
    <dbReference type="NCBI Taxonomy" id="561180"/>
    <lineage>
        <taxon>Bacteria</taxon>
        <taxon>Bacillati</taxon>
        <taxon>Actinomycetota</taxon>
        <taxon>Actinomycetes</taxon>
        <taxon>Bifidobacteriales</taxon>
        <taxon>Bifidobacteriaceae</taxon>
        <taxon>Bifidobacterium</taxon>
    </lineage>
</organism>
<comment type="caution">
    <text evidence="1">The sequence shown here is derived from an EMBL/GenBank/DDBJ whole genome shotgun (WGS) entry which is preliminary data.</text>
</comment>
<gene>
    <name evidence="1" type="ORF">BIFGAL_02507</name>
</gene>
<accession>D1NRV6</accession>
<dbReference type="EMBL" id="ABXB03000001">
    <property type="protein sequence ID" value="EFA23408.1"/>
    <property type="molecule type" value="Genomic_DNA"/>
</dbReference>
<dbReference type="STRING" id="561180.BIFGAL_02507"/>
<name>D1NRV6_9BIFI</name>